<dbReference type="GO" id="GO:0003677">
    <property type="term" value="F:DNA binding"/>
    <property type="evidence" value="ECO:0007669"/>
    <property type="project" value="InterPro"/>
</dbReference>
<dbReference type="InterPro" id="IPR010982">
    <property type="entry name" value="Lambda_DNA-bd_dom_sf"/>
</dbReference>
<proteinExistence type="predicted"/>
<gene>
    <name evidence="1" type="ORF">AEAE_1031</name>
</gene>
<comment type="caution">
    <text evidence="1">The sequence shown here is derived from an EMBL/GenBank/DDBJ whole genome shotgun (WGS) entry which is preliminary data.</text>
</comment>
<name>A0A261FC43_9BIFI</name>
<evidence type="ECO:0000313" key="1">
    <source>
        <dbReference type="EMBL" id="OZG56543.1"/>
    </source>
</evidence>
<dbReference type="SUPFAM" id="SSF47413">
    <property type="entry name" value="lambda repressor-like DNA-binding domains"/>
    <property type="match status" value="1"/>
</dbReference>
<reference evidence="1 2" key="1">
    <citation type="journal article" date="2017" name="BMC Genomics">
        <title>Comparative genomic and phylogenomic analyses of the Bifidobacteriaceae family.</title>
        <authorList>
            <person name="Lugli G.A."/>
            <person name="Milani C."/>
            <person name="Turroni F."/>
            <person name="Duranti S."/>
            <person name="Mancabelli L."/>
            <person name="Mangifesta M."/>
            <person name="Ferrario C."/>
            <person name="Modesto M."/>
            <person name="Mattarelli P."/>
            <person name="Jiri K."/>
            <person name="van Sinderen D."/>
            <person name="Ventura M."/>
        </authorList>
    </citation>
    <scope>NUCLEOTIDE SEQUENCE [LARGE SCALE GENOMIC DNA]</scope>
    <source>
        <strain evidence="1 2">LMG 21773</strain>
    </source>
</reference>
<evidence type="ECO:0008006" key="3">
    <source>
        <dbReference type="Google" id="ProtNLM"/>
    </source>
</evidence>
<sequence length="87" mass="10035">MARNNSYQVFRDWLSEQGISPVQAAHLCELPSHIFVNKLEGKRQWNARDLQIIYRTFGISADFVLGLWPDLDLDVHALTKKKKPVKA</sequence>
<protein>
    <recommendedName>
        <fullName evidence="3">XRE family transcriptional regulator</fullName>
    </recommendedName>
</protein>
<dbReference type="RefSeq" id="WP_094690053.1">
    <property type="nucleotide sequence ID" value="NZ_JACBYZ010000001.1"/>
</dbReference>
<organism evidence="1 2">
    <name type="scientific">Aeriscardovia aeriphila</name>
    <dbReference type="NCBI Taxonomy" id="218139"/>
    <lineage>
        <taxon>Bacteria</taxon>
        <taxon>Bacillati</taxon>
        <taxon>Actinomycetota</taxon>
        <taxon>Actinomycetes</taxon>
        <taxon>Bifidobacteriales</taxon>
        <taxon>Bifidobacteriaceae</taxon>
        <taxon>Aeriscardovia</taxon>
    </lineage>
</organism>
<evidence type="ECO:0000313" key="2">
    <source>
        <dbReference type="Proteomes" id="UP000228976"/>
    </source>
</evidence>
<accession>A0A261FC43</accession>
<dbReference type="EMBL" id="MWWU01000002">
    <property type="protein sequence ID" value="OZG56543.1"/>
    <property type="molecule type" value="Genomic_DNA"/>
</dbReference>
<keyword evidence="2" id="KW-1185">Reference proteome</keyword>
<dbReference type="Proteomes" id="UP000228976">
    <property type="component" value="Unassembled WGS sequence"/>
</dbReference>
<dbReference type="AlphaFoldDB" id="A0A261FC43"/>